<reference evidence="2" key="1">
    <citation type="submission" date="2024-03" db="EMBL/GenBank/DDBJ databases">
        <title>Diverse circular DNA viruses in blood, oral, and fecal samples of captive lemurs.</title>
        <authorList>
            <person name="Paietta E.N."/>
            <person name="Kraberger S."/>
            <person name="Lund M.C."/>
            <person name="Custer J.M."/>
            <person name="Vargas K.M."/>
            <person name="Ehmke E.E."/>
            <person name="Yoder A.D."/>
            <person name="Varsani A."/>
        </authorList>
    </citation>
    <scope>NUCLEOTIDE SEQUENCE</scope>
    <source>
        <strain evidence="2">Duke_24SF_44</strain>
    </source>
</reference>
<sequence>MASDRSRAAMPPARHTSGEGARGRQDRRGRRRGRR</sequence>
<proteinExistence type="predicted"/>
<organism evidence="2">
    <name type="scientific">Dulem virus 38</name>
    <dbReference type="NCBI Taxonomy" id="3145756"/>
    <lineage>
        <taxon>Viruses</taxon>
        <taxon>Duplodnaviria</taxon>
        <taxon>Heunggongvirae</taxon>
        <taxon>Uroviricota</taxon>
        <taxon>Caudoviricetes</taxon>
    </lineage>
</organism>
<dbReference type="EMBL" id="PP511596">
    <property type="protein sequence ID" value="XCD05706.1"/>
    <property type="molecule type" value="Genomic_DNA"/>
</dbReference>
<evidence type="ECO:0000313" key="2">
    <source>
        <dbReference type="EMBL" id="XCD05706.1"/>
    </source>
</evidence>
<feature type="region of interest" description="Disordered" evidence="1">
    <location>
        <begin position="1"/>
        <end position="35"/>
    </location>
</feature>
<protein>
    <submittedName>
        <fullName evidence="2">Uncharacterized protein</fullName>
    </submittedName>
</protein>
<accession>A0AAU8B352</accession>
<evidence type="ECO:0000256" key="1">
    <source>
        <dbReference type="SAM" id="MobiDB-lite"/>
    </source>
</evidence>
<name>A0AAU8B352_9CAUD</name>